<keyword evidence="3" id="KW-1185">Reference proteome</keyword>
<dbReference type="Proteomes" id="UP000244450">
    <property type="component" value="Unassembled WGS sequence"/>
</dbReference>
<name>A0A2T7BGS7_9BACT</name>
<reference evidence="2 3" key="1">
    <citation type="submission" date="2018-04" db="EMBL/GenBank/DDBJ databases">
        <title>Chitinophaga fuyangensis sp. nov., isolated from soil in a chemical factory.</title>
        <authorList>
            <person name="Chen K."/>
        </authorList>
    </citation>
    <scope>NUCLEOTIDE SEQUENCE [LARGE SCALE GENOMIC DNA]</scope>
    <source>
        <strain evidence="2 3">LY-1</strain>
    </source>
</reference>
<dbReference type="Pfam" id="PF12867">
    <property type="entry name" value="DinB_2"/>
    <property type="match status" value="1"/>
</dbReference>
<proteinExistence type="predicted"/>
<protein>
    <recommendedName>
        <fullName evidence="1">DinB-like domain-containing protein</fullName>
    </recommendedName>
</protein>
<accession>A0A2T7BGS7</accession>
<organism evidence="2 3">
    <name type="scientific">Chitinophaga parva</name>
    <dbReference type="NCBI Taxonomy" id="2169414"/>
    <lineage>
        <taxon>Bacteria</taxon>
        <taxon>Pseudomonadati</taxon>
        <taxon>Bacteroidota</taxon>
        <taxon>Chitinophagia</taxon>
        <taxon>Chitinophagales</taxon>
        <taxon>Chitinophagaceae</taxon>
        <taxon>Chitinophaga</taxon>
    </lineage>
</organism>
<dbReference type="Gene3D" id="1.20.120.450">
    <property type="entry name" value="dinb family like domain"/>
    <property type="match status" value="1"/>
</dbReference>
<dbReference type="InterPro" id="IPR034660">
    <property type="entry name" value="DinB/YfiT-like"/>
</dbReference>
<gene>
    <name evidence="2" type="ORF">DCC81_14430</name>
</gene>
<evidence type="ECO:0000313" key="2">
    <source>
        <dbReference type="EMBL" id="PUZ25480.1"/>
    </source>
</evidence>
<dbReference type="EMBL" id="QCYK01000002">
    <property type="protein sequence ID" value="PUZ25480.1"/>
    <property type="molecule type" value="Genomic_DNA"/>
</dbReference>
<dbReference type="OrthoDB" id="9793216at2"/>
<evidence type="ECO:0000313" key="3">
    <source>
        <dbReference type="Proteomes" id="UP000244450"/>
    </source>
</evidence>
<sequence length="156" mass="17688">MTPVLSATTAALRQATGTATPRLLALNPEQRLKCPAPGKWSKQEIVGHLVDSAVNNIARFVRLQQPEDCITGPVYQQDHWVKAQAYQEADWQQLVQLWNLINLHIAHLLDQVPATALEKVMHFNGAREDATLHYLATDYLDHLQRHLHQVFDNDTI</sequence>
<feature type="domain" description="DinB-like" evidence="1">
    <location>
        <begin position="12"/>
        <end position="150"/>
    </location>
</feature>
<dbReference type="RefSeq" id="WP_108687320.1">
    <property type="nucleotide sequence ID" value="NZ_QCYK01000002.1"/>
</dbReference>
<evidence type="ECO:0000259" key="1">
    <source>
        <dbReference type="Pfam" id="PF12867"/>
    </source>
</evidence>
<dbReference type="AlphaFoldDB" id="A0A2T7BGS7"/>
<comment type="caution">
    <text evidence="2">The sequence shown here is derived from an EMBL/GenBank/DDBJ whole genome shotgun (WGS) entry which is preliminary data.</text>
</comment>
<dbReference type="SUPFAM" id="SSF109854">
    <property type="entry name" value="DinB/YfiT-like putative metalloenzymes"/>
    <property type="match status" value="1"/>
</dbReference>
<dbReference type="InterPro" id="IPR024775">
    <property type="entry name" value="DinB-like"/>
</dbReference>